<comment type="catalytic activity">
    <reaction evidence="16 18">
        <text>L-threonyl-[protein] + FAD = FMN-L-threonyl-[protein] + AMP + H(+)</text>
        <dbReference type="Rhea" id="RHEA:36847"/>
        <dbReference type="Rhea" id="RHEA-COMP:11060"/>
        <dbReference type="Rhea" id="RHEA-COMP:11061"/>
        <dbReference type="ChEBI" id="CHEBI:15378"/>
        <dbReference type="ChEBI" id="CHEBI:30013"/>
        <dbReference type="ChEBI" id="CHEBI:57692"/>
        <dbReference type="ChEBI" id="CHEBI:74257"/>
        <dbReference type="ChEBI" id="CHEBI:456215"/>
        <dbReference type="EC" id="2.7.1.180"/>
    </reaction>
</comment>
<evidence type="ECO:0000256" key="9">
    <source>
        <dbReference type="ARBA" id="ARBA00022729"/>
    </source>
</evidence>
<comment type="similarity">
    <text evidence="1 18">Belongs to the ApbE family.</text>
</comment>
<evidence type="ECO:0000313" key="22">
    <source>
        <dbReference type="Proteomes" id="UP000034071"/>
    </source>
</evidence>
<evidence type="ECO:0000256" key="15">
    <source>
        <dbReference type="ARBA" id="ARBA00031306"/>
    </source>
</evidence>
<dbReference type="InterPro" id="IPR003374">
    <property type="entry name" value="ApbE-like_sf"/>
</dbReference>
<dbReference type="SUPFAM" id="SSF143631">
    <property type="entry name" value="ApbE-like"/>
    <property type="match status" value="1"/>
</dbReference>
<dbReference type="AlphaFoldDB" id="A0A0F6TPF6"/>
<evidence type="ECO:0000256" key="10">
    <source>
        <dbReference type="ARBA" id="ARBA00022827"/>
    </source>
</evidence>
<reference evidence="21 22" key="1">
    <citation type="submission" date="2015-02" db="EMBL/GenBank/DDBJ databases">
        <title>Complete genome sequence of Kangiella geojedonensis strain YCS-5T.</title>
        <authorList>
            <person name="Kim K.M."/>
        </authorList>
    </citation>
    <scope>NUCLEOTIDE SEQUENCE [LARGE SCALE GENOMIC DNA]</scope>
    <source>
        <strain evidence="21 22">YCS-5</strain>
    </source>
</reference>
<dbReference type="Proteomes" id="UP000034071">
    <property type="component" value="Chromosome"/>
</dbReference>
<dbReference type="PANTHER" id="PTHR30040">
    <property type="entry name" value="THIAMINE BIOSYNTHESIS LIPOPROTEIN APBE"/>
    <property type="match status" value="1"/>
</dbReference>
<evidence type="ECO:0000256" key="7">
    <source>
        <dbReference type="ARBA" id="ARBA00022679"/>
    </source>
</evidence>
<feature type="chain" id="PRO_5039944175" description="FAD:protein FMN transferase" evidence="20">
    <location>
        <begin position="21"/>
        <end position="334"/>
    </location>
</feature>
<feature type="binding site" evidence="19">
    <location>
        <position position="284"/>
    </location>
    <ligand>
        <name>Mg(2+)</name>
        <dbReference type="ChEBI" id="CHEBI:18420"/>
    </ligand>
</feature>
<keyword evidence="6 18" id="KW-0285">Flavoprotein</keyword>
<evidence type="ECO:0000256" key="6">
    <source>
        <dbReference type="ARBA" id="ARBA00022630"/>
    </source>
</evidence>
<evidence type="ECO:0000256" key="5">
    <source>
        <dbReference type="ARBA" id="ARBA00022519"/>
    </source>
</evidence>
<evidence type="ECO:0000256" key="17">
    <source>
        <dbReference type="ARBA" id="ARBA00060485"/>
    </source>
</evidence>
<organism evidence="21 22">
    <name type="scientific">Kangiella geojedonensis</name>
    <dbReference type="NCBI Taxonomy" id="914150"/>
    <lineage>
        <taxon>Bacteria</taxon>
        <taxon>Pseudomonadati</taxon>
        <taxon>Pseudomonadota</taxon>
        <taxon>Gammaproteobacteria</taxon>
        <taxon>Kangiellales</taxon>
        <taxon>Kangiellaceae</taxon>
        <taxon>Kangiella</taxon>
    </lineage>
</organism>
<dbReference type="PIRSF" id="PIRSF006268">
    <property type="entry name" value="ApbE"/>
    <property type="match status" value="1"/>
</dbReference>
<dbReference type="Pfam" id="PF02424">
    <property type="entry name" value="ApbE"/>
    <property type="match status" value="1"/>
</dbReference>
<evidence type="ECO:0000256" key="3">
    <source>
        <dbReference type="ARBA" id="ARBA00016337"/>
    </source>
</evidence>
<dbReference type="RefSeq" id="WP_046560427.1">
    <property type="nucleotide sequence ID" value="NZ_CP010975.1"/>
</dbReference>
<keyword evidence="12" id="KW-0472">Membrane</keyword>
<proteinExistence type="inferred from homology"/>
<feature type="binding site" evidence="19">
    <location>
        <position position="288"/>
    </location>
    <ligand>
        <name>Mg(2+)</name>
        <dbReference type="ChEBI" id="CHEBI:18420"/>
    </ligand>
</feature>
<dbReference type="EMBL" id="CP010975">
    <property type="protein sequence ID" value="AKE51210.1"/>
    <property type="molecule type" value="Genomic_DNA"/>
</dbReference>
<protein>
    <recommendedName>
        <fullName evidence="3 18">FAD:protein FMN transferase</fullName>
        <ecNumber evidence="2 18">2.7.1.180</ecNumber>
    </recommendedName>
    <alternativeName>
        <fullName evidence="15 18">Flavin transferase</fullName>
    </alternativeName>
</protein>
<evidence type="ECO:0000313" key="21">
    <source>
        <dbReference type="EMBL" id="AKE51210.1"/>
    </source>
</evidence>
<evidence type="ECO:0000256" key="13">
    <source>
        <dbReference type="ARBA" id="ARBA00023139"/>
    </source>
</evidence>
<evidence type="ECO:0000256" key="4">
    <source>
        <dbReference type="ARBA" id="ARBA00022475"/>
    </source>
</evidence>
<keyword evidence="7 18" id="KW-0808">Transferase</keyword>
<keyword evidence="5" id="KW-0997">Cell inner membrane</keyword>
<keyword evidence="13" id="KW-0564">Palmitate</keyword>
<comment type="cofactor">
    <cofactor evidence="19">
        <name>Mg(2+)</name>
        <dbReference type="ChEBI" id="CHEBI:18420"/>
    </cofactor>
    <cofactor evidence="19">
        <name>Mn(2+)</name>
        <dbReference type="ChEBI" id="CHEBI:29035"/>
    </cofactor>
    <text evidence="19">Magnesium. Can also use manganese.</text>
</comment>
<dbReference type="PANTHER" id="PTHR30040:SF2">
    <property type="entry name" value="FAD:PROTEIN FMN TRANSFERASE"/>
    <property type="match status" value="1"/>
</dbReference>
<evidence type="ECO:0000256" key="18">
    <source>
        <dbReference type="PIRNR" id="PIRNR006268"/>
    </source>
</evidence>
<dbReference type="GO" id="GO:0016740">
    <property type="term" value="F:transferase activity"/>
    <property type="evidence" value="ECO:0007669"/>
    <property type="project" value="UniProtKB-UniRule"/>
</dbReference>
<evidence type="ECO:0000256" key="20">
    <source>
        <dbReference type="SAM" id="SignalP"/>
    </source>
</evidence>
<evidence type="ECO:0000256" key="8">
    <source>
        <dbReference type="ARBA" id="ARBA00022723"/>
    </source>
</evidence>
<evidence type="ECO:0000256" key="1">
    <source>
        <dbReference type="ARBA" id="ARBA00008282"/>
    </source>
</evidence>
<keyword evidence="10 18" id="KW-0274">FAD</keyword>
<keyword evidence="9 20" id="KW-0732">Signal</keyword>
<comment type="subcellular location">
    <subcellularLocation>
        <location evidence="17">Cell inner membrane</location>
        <topology evidence="17">Lipid-anchor</topology>
        <orientation evidence="17">Periplasmic side</orientation>
    </subcellularLocation>
</comment>
<feature type="binding site" evidence="19">
    <location>
        <position position="170"/>
    </location>
    <ligand>
        <name>Mg(2+)</name>
        <dbReference type="ChEBI" id="CHEBI:18420"/>
    </ligand>
</feature>
<evidence type="ECO:0000256" key="11">
    <source>
        <dbReference type="ARBA" id="ARBA00022842"/>
    </source>
</evidence>
<sequence>MRLFTLVILLSLCLSCAEEAQYSKITGNTMGTTYSVIVKPGDASPQEIYQDIEDELKDINQLMSTYIPDSEINRFNKLQDGSCYRFSSKTWEVLLAARNIYEETRGAFDITLGPLISRWGFNAEEYEEKVPSPEEVSQLMTEVGTDKLTYDIHNQCIQKEHPGITINLSAIAKGYGVDRVANIVEQHGVEDYLVEIGGETKTKGKNPSGSVWRVAVEKPVSISQQKMLVVGLKDSSIATSGDYRNYFEIDGQRFSHTIDPNTGYPVTHNLTSVSVIHPQNMYADAYATALTVMGAEAALSFAKTHQLAVFLISQDGSELSTQQTKEFQQVTLDN</sequence>
<evidence type="ECO:0000256" key="19">
    <source>
        <dbReference type="PIRSR" id="PIRSR006268-2"/>
    </source>
</evidence>
<dbReference type="KEGG" id="kge:TQ33_0220"/>
<evidence type="ECO:0000256" key="16">
    <source>
        <dbReference type="ARBA" id="ARBA00048540"/>
    </source>
</evidence>
<evidence type="ECO:0000256" key="14">
    <source>
        <dbReference type="ARBA" id="ARBA00023288"/>
    </source>
</evidence>
<dbReference type="HOGENOM" id="CLU_044403_0_0_6"/>
<gene>
    <name evidence="21" type="ORF">TQ33_0220</name>
</gene>
<dbReference type="InterPro" id="IPR024932">
    <property type="entry name" value="ApbE"/>
</dbReference>
<dbReference type="PATRIC" id="fig|914150.5.peg.226"/>
<dbReference type="FunFam" id="3.10.520.10:FF:000001">
    <property type="entry name" value="FAD:protein FMN transferase"/>
    <property type="match status" value="1"/>
</dbReference>
<keyword evidence="11 18" id="KW-0460">Magnesium</keyword>
<accession>A0A0F6TPF6</accession>
<evidence type="ECO:0000256" key="2">
    <source>
        <dbReference type="ARBA" id="ARBA00011955"/>
    </source>
</evidence>
<dbReference type="Gene3D" id="3.10.520.10">
    <property type="entry name" value="ApbE-like domains"/>
    <property type="match status" value="1"/>
</dbReference>
<keyword evidence="14 21" id="KW-0449">Lipoprotein</keyword>
<dbReference type="GO" id="GO:0005886">
    <property type="term" value="C:plasma membrane"/>
    <property type="evidence" value="ECO:0007669"/>
    <property type="project" value="UniProtKB-SubCell"/>
</dbReference>
<evidence type="ECO:0000256" key="12">
    <source>
        <dbReference type="ARBA" id="ARBA00023136"/>
    </source>
</evidence>
<dbReference type="STRING" id="914150.TQ33_0220"/>
<name>A0A0F6TPF6_9GAMM</name>
<keyword evidence="4" id="KW-1003">Cell membrane</keyword>
<dbReference type="OrthoDB" id="9778595at2"/>
<dbReference type="EC" id="2.7.1.180" evidence="2 18"/>
<dbReference type="GO" id="GO:0046872">
    <property type="term" value="F:metal ion binding"/>
    <property type="evidence" value="ECO:0007669"/>
    <property type="project" value="UniProtKB-UniRule"/>
</dbReference>
<feature type="signal peptide" evidence="20">
    <location>
        <begin position="1"/>
        <end position="20"/>
    </location>
</feature>
<keyword evidence="8 18" id="KW-0479">Metal-binding</keyword>
<keyword evidence="22" id="KW-1185">Reference proteome</keyword>